<dbReference type="CDD" id="cd12107">
    <property type="entry name" value="Hemerythrin"/>
    <property type="match status" value="1"/>
</dbReference>
<keyword evidence="6" id="KW-0804">Transcription</keyword>
<keyword evidence="4" id="KW-0805">Transcription regulation</keyword>
<dbReference type="GO" id="GO:0006355">
    <property type="term" value="P:regulation of DNA-templated transcription"/>
    <property type="evidence" value="ECO:0007669"/>
    <property type="project" value="InterPro"/>
</dbReference>
<dbReference type="InterPro" id="IPR035965">
    <property type="entry name" value="PAS-like_dom_sf"/>
</dbReference>
<evidence type="ECO:0000259" key="7">
    <source>
        <dbReference type="PROSITE" id="PS50042"/>
    </source>
</evidence>
<keyword evidence="10" id="KW-1185">Reference proteome</keyword>
<dbReference type="SUPFAM" id="SSF46785">
    <property type="entry name" value="Winged helix' DNA-binding domain"/>
    <property type="match status" value="1"/>
</dbReference>
<dbReference type="AlphaFoldDB" id="A0A944D9Q9"/>
<dbReference type="Proteomes" id="UP000694660">
    <property type="component" value="Unassembled WGS sequence"/>
</dbReference>
<evidence type="ECO:0000256" key="2">
    <source>
        <dbReference type="ARBA" id="ARBA00022723"/>
    </source>
</evidence>
<organism evidence="9 10">
    <name type="scientific">Denitromonas iodatirespirans</name>
    <dbReference type="NCBI Taxonomy" id="2795389"/>
    <lineage>
        <taxon>Bacteria</taxon>
        <taxon>Pseudomonadati</taxon>
        <taxon>Pseudomonadota</taxon>
        <taxon>Betaproteobacteria</taxon>
        <taxon>Rhodocyclales</taxon>
        <taxon>Zoogloeaceae</taxon>
        <taxon>Denitromonas</taxon>
    </lineage>
</organism>
<evidence type="ECO:0000313" key="10">
    <source>
        <dbReference type="Proteomes" id="UP000694660"/>
    </source>
</evidence>
<dbReference type="InterPro" id="IPR035938">
    <property type="entry name" value="Hemerythrin-like_sf"/>
</dbReference>
<dbReference type="InterPro" id="IPR012312">
    <property type="entry name" value="Hemerythrin-like"/>
</dbReference>
<evidence type="ECO:0000259" key="8">
    <source>
        <dbReference type="PROSITE" id="PS51063"/>
    </source>
</evidence>
<dbReference type="InterPro" id="IPR012827">
    <property type="entry name" value="Hemerythrin_metal-bd"/>
</dbReference>
<evidence type="ECO:0000256" key="6">
    <source>
        <dbReference type="ARBA" id="ARBA00023163"/>
    </source>
</evidence>
<evidence type="ECO:0000256" key="5">
    <source>
        <dbReference type="ARBA" id="ARBA00023125"/>
    </source>
</evidence>
<dbReference type="SUPFAM" id="SSF55785">
    <property type="entry name" value="PYP-like sensor domain (PAS domain)"/>
    <property type="match status" value="1"/>
</dbReference>
<comment type="caution">
    <text evidence="9">The sequence shown here is derived from an EMBL/GenBank/DDBJ whole genome shotgun (WGS) entry which is preliminary data.</text>
</comment>
<dbReference type="CDD" id="cd00038">
    <property type="entry name" value="CAP_ED"/>
    <property type="match status" value="1"/>
</dbReference>
<keyword evidence="3" id="KW-0408">Iron</keyword>
<protein>
    <submittedName>
        <fullName evidence="9">Bacteriohemerythrin</fullName>
    </submittedName>
</protein>
<dbReference type="Pfam" id="PF00027">
    <property type="entry name" value="cNMP_binding"/>
    <property type="match status" value="1"/>
</dbReference>
<evidence type="ECO:0000256" key="1">
    <source>
        <dbReference type="ARBA" id="ARBA00010587"/>
    </source>
</evidence>
<dbReference type="GO" id="GO:0003677">
    <property type="term" value="F:DNA binding"/>
    <property type="evidence" value="ECO:0007669"/>
    <property type="project" value="UniProtKB-KW"/>
</dbReference>
<dbReference type="Gene3D" id="2.60.120.10">
    <property type="entry name" value="Jelly Rolls"/>
    <property type="match status" value="1"/>
</dbReference>
<dbReference type="Pfam" id="PF13545">
    <property type="entry name" value="HTH_Crp_2"/>
    <property type="match status" value="1"/>
</dbReference>
<dbReference type="Pfam" id="PF01814">
    <property type="entry name" value="Hemerythrin"/>
    <property type="match status" value="1"/>
</dbReference>
<dbReference type="InterPro" id="IPR036390">
    <property type="entry name" value="WH_DNA-bd_sf"/>
</dbReference>
<feature type="domain" description="HTH crp-type" evidence="8">
    <location>
        <begin position="467"/>
        <end position="537"/>
    </location>
</feature>
<evidence type="ECO:0000313" key="9">
    <source>
        <dbReference type="EMBL" id="MBT0961026.1"/>
    </source>
</evidence>
<keyword evidence="2" id="KW-0479">Metal-binding</keyword>
<dbReference type="GO" id="GO:0046872">
    <property type="term" value="F:metal ion binding"/>
    <property type="evidence" value="ECO:0007669"/>
    <property type="project" value="UniProtKB-KW"/>
</dbReference>
<dbReference type="InterPro" id="IPR014710">
    <property type="entry name" value="RmlC-like_jellyroll"/>
</dbReference>
<dbReference type="InterPro" id="IPR050669">
    <property type="entry name" value="Hemerythrin"/>
</dbReference>
<evidence type="ECO:0000256" key="4">
    <source>
        <dbReference type="ARBA" id="ARBA00023015"/>
    </source>
</evidence>
<keyword evidence="5" id="KW-0238">DNA-binding</keyword>
<dbReference type="InterPro" id="IPR036388">
    <property type="entry name" value="WH-like_DNA-bd_sf"/>
</dbReference>
<dbReference type="SMART" id="SM00419">
    <property type="entry name" value="HTH_CRP"/>
    <property type="match status" value="1"/>
</dbReference>
<dbReference type="NCBIfam" id="NF033749">
    <property type="entry name" value="bact_hemeryth"/>
    <property type="match status" value="1"/>
</dbReference>
<proteinExistence type="inferred from homology"/>
<reference evidence="10" key="1">
    <citation type="journal article" date="2022" name="ISME J.">
        <title>Genetic and phylogenetic analysis of dissimilatory iodate-reducing bacteria identifies potential niches across the world's oceans.</title>
        <authorList>
            <person name="Reyes-Umana V."/>
            <person name="Henning Z."/>
            <person name="Lee K."/>
            <person name="Barnum T.P."/>
            <person name="Coates J.D."/>
        </authorList>
    </citation>
    <scope>NUCLEOTIDE SEQUENCE [LARGE SCALE GENOMIC DNA]</scope>
    <source>
        <strain evidence="10">IR12</strain>
    </source>
</reference>
<dbReference type="RefSeq" id="WP_214360784.1">
    <property type="nucleotide sequence ID" value="NZ_JAEKFT010000006.1"/>
</dbReference>
<dbReference type="EMBL" id="JAEKFT010000006">
    <property type="protein sequence ID" value="MBT0961026.1"/>
    <property type="molecule type" value="Genomic_DNA"/>
</dbReference>
<comment type="similarity">
    <text evidence="1">Belongs to the hemerythrin family.</text>
</comment>
<accession>A0A944D9Q9</accession>
<dbReference type="PANTHER" id="PTHR37164:SF1">
    <property type="entry name" value="BACTERIOHEMERYTHRIN"/>
    <property type="match status" value="1"/>
</dbReference>
<dbReference type="InterPro" id="IPR018490">
    <property type="entry name" value="cNMP-bd_dom_sf"/>
</dbReference>
<evidence type="ECO:0000256" key="3">
    <source>
        <dbReference type="ARBA" id="ARBA00023004"/>
    </source>
</evidence>
<dbReference type="CDD" id="cd00130">
    <property type="entry name" value="PAS"/>
    <property type="match status" value="1"/>
</dbReference>
<dbReference type="NCBIfam" id="TIGR02481">
    <property type="entry name" value="hemeryth_dom"/>
    <property type="match status" value="1"/>
</dbReference>
<dbReference type="PANTHER" id="PTHR37164">
    <property type="entry name" value="BACTERIOHEMERYTHRIN"/>
    <property type="match status" value="1"/>
</dbReference>
<dbReference type="SUPFAM" id="SSF51206">
    <property type="entry name" value="cAMP-binding domain-like"/>
    <property type="match status" value="1"/>
</dbReference>
<dbReference type="Gene3D" id="1.20.120.50">
    <property type="entry name" value="Hemerythrin-like"/>
    <property type="match status" value="1"/>
</dbReference>
<sequence length="545" mass="58410">MQIVAWNDSLKTDIDVVDQQHRGLVELVNATAAKLAQAPELSADEVRLLLGYLTDYAQVHFSTEEALMALCGLEARQTDAHHEGHARFLAQVGDMVEALGEDGVLDGQRLLMFLGDWLIDHIQGEDQVIARSLRAAMAATSPGGAPGAVGAGDAFGSWEARAQALAASQLADAEPDFSAVVARHSAALLASEAGVVDLCTHGEVPALIVSLDAALMPATILHANAAAADFFGQPADILCRHALADQLSADEVARFPVLVGEVLMAGRFEGPLRCRDAEGKEQSVRARVTHLALHGQTVLLVLLRPEAAPIAGREVVPVEQPAVVGSVLSRHALFHDLPKEELDQLDAAARLIRVPRGKVVFHKLDAPLGVYLVISGQVKLAVSNARGAEKVMGFAGPMQVFGEIDALTGVNHTVLAQSLAATVLLLIPLAPLQDLLTRSLPFSRALVAHFGKRYQDVAWDLEAYALQTGMERVIDHLLQHARINAAGVLEAVLPAQKQVIASYLNLTPPTLSRTFQQLSEAGLIEMSGRYVRIPNKRRLLNFHPD</sequence>
<gene>
    <name evidence="9" type="ORF">I8J34_07535</name>
</gene>
<dbReference type="InterPro" id="IPR012318">
    <property type="entry name" value="HTH_CRP"/>
</dbReference>
<dbReference type="PROSITE" id="PS50042">
    <property type="entry name" value="CNMP_BINDING_3"/>
    <property type="match status" value="1"/>
</dbReference>
<dbReference type="InterPro" id="IPR000014">
    <property type="entry name" value="PAS"/>
</dbReference>
<dbReference type="SMART" id="SM00100">
    <property type="entry name" value="cNMP"/>
    <property type="match status" value="1"/>
</dbReference>
<name>A0A944D9Q9_DENI1</name>
<dbReference type="PROSITE" id="PS51063">
    <property type="entry name" value="HTH_CRP_2"/>
    <property type="match status" value="1"/>
</dbReference>
<dbReference type="InterPro" id="IPR000595">
    <property type="entry name" value="cNMP-bd_dom"/>
</dbReference>
<dbReference type="Gene3D" id="1.10.10.10">
    <property type="entry name" value="Winged helix-like DNA-binding domain superfamily/Winged helix DNA-binding domain"/>
    <property type="match status" value="1"/>
</dbReference>
<feature type="domain" description="Cyclic nucleotide-binding" evidence="7">
    <location>
        <begin position="333"/>
        <end position="453"/>
    </location>
</feature>
<dbReference type="SUPFAM" id="SSF47188">
    <property type="entry name" value="Hemerythrin-like"/>
    <property type="match status" value="1"/>
</dbReference>